<dbReference type="InterPro" id="IPR043128">
    <property type="entry name" value="Rev_trsase/Diguanyl_cyclase"/>
</dbReference>
<name>A0AAQ3P709_VIGMU</name>
<organism evidence="2 3">
    <name type="scientific">Vigna mungo</name>
    <name type="common">Black gram</name>
    <name type="synonym">Phaseolus mungo</name>
    <dbReference type="NCBI Taxonomy" id="3915"/>
    <lineage>
        <taxon>Eukaryota</taxon>
        <taxon>Viridiplantae</taxon>
        <taxon>Streptophyta</taxon>
        <taxon>Embryophyta</taxon>
        <taxon>Tracheophyta</taxon>
        <taxon>Spermatophyta</taxon>
        <taxon>Magnoliopsida</taxon>
        <taxon>eudicotyledons</taxon>
        <taxon>Gunneridae</taxon>
        <taxon>Pentapetalae</taxon>
        <taxon>rosids</taxon>
        <taxon>fabids</taxon>
        <taxon>Fabales</taxon>
        <taxon>Fabaceae</taxon>
        <taxon>Papilionoideae</taxon>
        <taxon>50 kb inversion clade</taxon>
        <taxon>NPAAA clade</taxon>
        <taxon>indigoferoid/millettioid clade</taxon>
        <taxon>Phaseoleae</taxon>
        <taxon>Vigna</taxon>
    </lineage>
</organism>
<dbReference type="InterPro" id="IPR041577">
    <property type="entry name" value="RT_RNaseH_2"/>
</dbReference>
<feature type="domain" description="Reverse transcriptase/retrotransposon-derived protein RNase H-like" evidence="1">
    <location>
        <begin position="12"/>
        <end position="106"/>
    </location>
</feature>
<sequence length="111" mass="12981">LTDLLKRDNFFWQDNASQAFQHLKEALTNAPVLSLPHFDHTFIVQIDAFVSDMGVVLSQNGHPIAYFSKQFCPKLQKSSTYIRELYVITSAIQKWRHHLLGERFIIQTYQK</sequence>
<evidence type="ECO:0000313" key="3">
    <source>
        <dbReference type="Proteomes" id="UP001374535"/>
    </source>
</evidence>
<evidence type="ECO:0000313" key="2">
    <source>
        <dbReference type="EMBL" id="WVZ22325.1"/>
    </source>
</evidence>
<dbReference type="EMBL" id="CP144700">
    <property type="protein sequence ID" value="WVZ22325.1"/>
    <property type="molecule type" value="Genomic_DNA"/>
</dbReference>
<dbReference type="SUPFAM" id="SSF56672">
    <property type="entry name" value="DNA/RNA polymerases"/>
    <property type="match status" value="1"/>
</dbReference>
<keyword evidence="3" id="KW-1185">Reference proteome</keyword>
<dbReference type="Gene3D" id="3.30.70.270">
    <property type="match status" value="1"/>
</dbReference>
<dbReference type="InterPro" id="IPR043502">
    <property type="entry name" value="DNA/RNA_pol_sf"/>
</dbReference>
<dbReference type="PANTHER" id="PTHR33064">
    <property type="entry name" value="POL PROTEIN"/>
    <property type="match status" value="1"/>
</dbReference>
<dbReference type="AlphaFoldDB" id="A0AAQ3P709"/>
<gene>
    <name evidence="2" type="ORF">V8G54_000869</name>
</gene>
<reference evidence="2 3" key="1">
    <citation type="journal article" date="2023" name="Life. Sci Alliance">
        <title>Evolutionary insights into 3D genome organization and epigenetic landscape of Vigna mungo.</title>
        <authorList>
            <person name="Junaid A."/>
            <person name="Singh B."/>
            <person name="Bhatia S."/>
        </authorList>
    </citation>
    <scope>NUCLEOTIDE SEQUENCE [LARGE SCALE GENOMIC DNA]</scope>
    <source>
        <strain evidence="2">Urdbean</strain>
    </source>
</reference>
<evidence type="ECO:0000259" key="1">
    <source>
        <dbReference type="Pfam" id="PF17919"/>
    </source>
</evidence>
<proteinExistence type="predicted"/>
<dbReference type="Gene3D" id="3.10.20.370">
    <property type="match status" value="1"/>
</dbReference>
<dbReference type="PANTHER" id="PTHR33064:SF37">
    <property type="entry name" value="RIBONUCLEASE H"/>
    <property type="match status" value="1"/>
</dbReference>
<protein>
    <recommendedName>
        <fullName evidence="1">Reverse transcriptase/retrotransposon-derived protein RNase H-like domain-containing protein</fullName>
    </recommendedName>
</protein>
<dbReference type="Proteomes" id="UP001374535">
    <property type="component" value="Chromosome 1"/>
</dbReference>
<dbReference type="Pfam" id="PF17919">
    <property type="entry name" value="RT_RNaseH_2"/>
    <property type="match status" value="1"/>
</dbReference>
<dbReference type="InterPro" id="IPR051320">
    <property type="entry name" value="Viral_Replic_Matur_Polypro"/>
</dbReference>
<feature type="non-terminal residue" evidence="2">
    <location>
        <position position="1"/>
    </location>
</feature>
<accession>A0AAQ3P709</accession>